<evidence type="ECO:0000256" key="2">
    <source>
        <dbReference type="ARBA" id="ARBA00023125"/>
    </source>
</evidence>
<evidence type="ECO:0000256" key="3">
    <source>
        <dbReference type="ARBA" id="ARBA00023163"/>
    </source>
</evidence>
<evidence type="ECO:0000313" key="5">
    <source>
        <dbReference type="EMBL" id="QPC81355.1"/>
    </source>
</evidence>
<feature type="domain" description="HTH arsR-type" evidence="4">
    <location>
        <begin position="5"/>
        <end position="102"/>
    </location>
</feature>
<dbReference type="RefSeq" id="WP_195169428.1">
    <property type="nucleotide sequence ID" value="NZ_CP062983.1"/>
</dbReference>
<keyword evidence="1" id="KW-0805">Transcription regulation</keyword>
<dbReference type="InterPro" id="IPR001845">
    <property type="entry name" value="HTH_ArsR_DNA-bd_dom"/>
</dbReference>
<protein>
    <submittedName>
        <fullName evidence="5">Winged helix-turn-helix transcriptional regulator</fullName>
    </submittedName>
</protein>
<evidence type="ECO:0000256" key="1">
    <source>
        <dbReference type="ARBA" id="ARBA00023015"/>
    </source>
</evidence>
<dbReference type="PROSITE" id="PS50987">
    <property type="entry name" value="HTH_ARSR_2"/>
    <property type="match status" value="1"/>
</dbReference>
<dbReference type="InterPro" id="IPR036388">
    <property type="entry name" value="WH-like_DNA-bd_sf"/>
</dbReference>
<dbReference type="SMART" id="SM00418">
    <property type="entry name" value="HTH_ARSR"/>
    <property type="match status" value="1"/>
</dbReference>
<proteinExistence type="predicted"/>
<dbReference type="CDD" id="cd00090">
    <property type="entry name" value="HTH_ARSR"/>
    <property type="match status" value="1"/>
</dbReference>
<keyword evidence="2" id="KW-0238">DNA-binding</keyword>
<dbReference type="PANTHER" id="PTHR33154:SF33">
    <property type="entry name" value="TRANSCRIPTIONAL REPRESSOR SDPR"/>
    <property type="match status" value="1"/>
</dbReference>
<keyword evidence="6" id="KW-1185">Reference proteome</keyword>
<dbReference type="Pfam" id="PF01022">
    <property type="entry name" value="HTH_5"/>
    <property type="match status" value="1"/>
</dbReference>
<dbReference type="PRINTS" id="PR00778">
    <property type="entry name" value="HTHARSR"/>
</dbReference>
<sequence>MSIPTLEELSLLHTNICHAIGDPKRILILYTLQESPLNVTELTEKLGMPQPTVSRHLAILRERSLVQCERDGTTVTYHLADDRIISVLNIMRNVLRDIVEGAADSLSK</sequence>
<dbReference type="SUPFAM" id="SSF46785">
    <property type="entry name" value="Winged helix' DNA-binding domain"/>
    <property type="match status" value="1"/>
</dbReference>
<dbReference type="AlphaFoldDB" id="A0A7S8E6P2"/>
<keyword evidence="3" id="KW-0804">Transcription</keyword>
<dbReference type="NCBIfam" id="NF033788">
    <property type="entry name" value="HTH_metalloreg"/>
    <property type="match status" value="1"/>
</dbReference>
<dbReference type="Proteomes" id="UP000594468">
    <property type="component" value="Chromosome"/>
</dbReference>
<dbReference type="InterPro" id="IPR051081">
    <property type="entry name" value="HTH_MetalResp_TranReg"/>
</dbReference>
<organism evidence="5 6">
    <name type="scientific">Phototrophicus methaneseepsis</name>
    <dbReference type="NCBI Taxonomy" id="2710758"/>
    <lineage>
        <taxon>Bacteria</taxon>
        <taxon>Bacillati</taxon>
        <taxon>Chloroflexota</taxon>
        <taxon>Candidatus Thermofontia</taxon>
        <taxon>Phototrophicales</taxon>
        <taxon>Phototrophicaceae</taxon>
        <taxon>Phototrophicus</taxon>
    </lineage>
</organism>
<dbReference type="InterPro" id="IPR036390">
    <property type="entry name" value="WH_DNA-bd_sf"/>
</dbReference>
<name>A0A7S8E6P2_9CHLR</name>
<reference evidence="5 6" key="1">
    <citation type="submission" date="2020-02" db="EMBL/GenBank/DDBJ databases">
        <authorList>
            <person name="Zheng R.K."/>
            <person name="Sun C.M."/>
        </authorList>
    </citation>
    <scope>NUCLEOTIDE SEQUENCE [LARGE SCALE GENOMIC DNA]</scope>
    <source>
        <strain evidence="6">rifampicinis</strain>
    </source>
</reference>
<dbReference type="PANTHER" id="PTHR33154">
    <property type="entry name" value="TRANSCRIPTIONAL REGULATOR, ARSR FAMILY"/>
    <property type="match status" value="1"/>
</dbReference>
<dbReference type="GO" id="GO:0003700">
    <property type="term" value="F:DNA-binding transcription factor activity"/>
    <property type="evidence" value="ECO:0007669"/>
    <property type="project" value="InterPro"/>
</dbReference>
<dbReference type="Gene3D" id="1.10.10.10">
    <property type="entry name" value="Winged helix-like DNA-binding domain superfamily/Winged helix DNA-binding domain"/>
    <property type="match status" value="1"/>
</dbReference>
<dbReference type="EMBL" id="CP062983">
    <property type="protein sequence ID" value="QPC81355.1"/>
    <property type="molecule type" value="Genomic_DNA"/>
</dbReference>
<gene>
    <name evidence="5" type="ORF">G4Y79_16835</name>
</gene>
<dbReference type="KEGG" id="pmet:G4Y79_16835"/>
<evidence type="ECO:0000313" key="6">
    <source>
        <dbReference type="Proteomes" id="UP000594468"/>
    </source>
</evidence>
<accession>A0A7S8E6P2</accession>
<dbReference type="GO" id="GO:0003677">
    <property type="term" value="F:DNA binding"/>
    <property type="evidence" value="ECO:0007669"/>
    <property type="project" value="UniProtKB-KW"/>
</dbReference>
<dbReference type="InterPro" id="IPR011991">
    <property type="entry name" value="ArsR-like_HTH"/>
</dbReference>
<evidence type="ECO:0000259" key="4">
    <source>
        <dbReference type="PROSITE" id="PS50987"/>
    </source>
</evidence>